<name>A0A8H7R6D7_9FUNG</name>
<dbReference type="EMBL" id="JAEPRD010000040">
    <property type="protein sequence ID" value="KAG2205023.1"/>
    <property type="molecule type" value="Genomic_DNA"/>
</dbReference>
<dbReference type="Pfam" id="PF00067">
    <property type="entry name" value="p450"/>
    <property type="match status" value="1"/>
</dbReference>
<accession>A0A8H7R6D7</accession>
<reference evidence="6" key="1">
    <citation type="submission" date="2020-12" db="EMBL/GenBank/DDBJ databases">
        <title>Metabolic potential, ecology and presence of endohyphal bacteria is reflected in genomic diversity of Mucoromycotina.</title>
        <authorList>
            <person name="Muszewska A."/>
            <person name="Okrasinska A."/>
            <person name="Steczkiewicz K."/>
            <person name="Drgas O."/>
            <person name="Orlowska M."/>
            <person name="Perlinska-Lenart U."/>
            <person name="Aleksandrzak-Piekarczyk T."/>
            <person name="Szatraj K."/>
            <person name="Zielenkiewicz U."/>
            <person name="Pilsyk S."/>
            <person name="Malc E."/>
            <person name="Mieczkowski P."/>
            <person name="Kruszewska J.S."/>
            <person name="Biernat P."/>
            <person name="Pawlowska J."/>
        </authorList>
    </citation>
    <scope>NUCLEOTIDE SEQUENCE</scope>
    <source>
        <strain evidence="6">WA0000017839</strain>
    </source>
</reference>
<dbReference type="PANTHER" id="PTHR46300">
    <property type="entry name" value="P450, PUTATIVE (EUROFUNG)-RELATED-RELATED"/>
    <property type="match status" value="1"/>
</dbReference>
<proteinExistence type="inferred from homology"/>
<dbReference type="GO" id="GO:0016705">
    <property type="term" value="F:oxidoreductase activity, acting on paired donors, with incorporation or reduction of molecular oxygen"/>
    <property type="evidence" value="ECO:0007669"/>
    <property type="project" value="InterPro"/>
</dbReference>
<dbReference type="InterPro" id="IPR036396">
    <property type="entry name" value="Cyt_P450_sf"/>
</dbReference>
<evidence type="ECO:0000256" key="2">
    <source>
        <dbReference type="ARBA" id="ARBA00023002"/>
    </source>
</evidence>
<feature type="non-terminal residue" evidence="6">
    <location>
        <position position="1"/>
    </location>
</feature>
<keyword evidence="2 5" id="KW-0560">Oxidoreductase</keyword>
<evidence type="ECO:0000256" key="1">
    <source>
        <dbReference type="ARBA" id="ARBA00022723"/>
    </source>
</evidence>
<dbReference type="SUPFAM" id="SSF48264">
    <property type="entry name" value="Cytochrome P450"/>
    <property type="match status" value="1"/>
</dbReference>
<evidence type="ECO:0000313" key="7">
    <source>
        <dbReference type="Proteomes" id="UP000603453"/>
    </source>
</evidence>
<dbReference type="PROSITE" id="PS00086">
    <property type="entry name" value="CYTOCHROME_P450"/>
    <property type="match status" value="1"/>
</dbReference>
<keyword evidence="4 5" id="KW-0349">Heme</keyword>
<comment type="similarity">
    <text evidence="5">Belongs to the cytochrome P450 family.</text>
</comment>
<dbReference type="GO" id="GO:0020037">
    <property type="term" value="F:heme binding"/>
    <property type="evidence" value="ECO:0007669"/>
    <property type="project" value="InterPro"/>
</dbReference>
<keyword evidence="3 4" id="KW-0408">Iron</keyword>
<evidence type="ECO:0000256" key="5">
    <source>
        <dbReference type="RuleBase" id="RU000461"/>
    </source>
</evidence>
<keyword evidence="5" id="KW-0503">Monooxygenase</keyword>
<dbReference type="PRINTS" id="PR00385">
    <property type="entry name" value="P450"/>
</dbReference>
<dbReference type="PANTHER" id="PTHR46300:SF11">
    <property type="entry name" value="OXIDOREDUCTASE, PUTATIVE-RELATED"/>
    <property type="match status" value="1"/>
</dbReference>
<dbReference type="Proteomes" id="UP000603453">
    <property type="component" value="Unassembled WGS sequence"/>
</dbReference>
<keyword evidence="7" id="KW-1185">Reference proteome</keyword>
<dbReference type="GO" id="GO:0005506">
    <property type="term" value="F:iron ion binding"/>
    <property type="evidence" value="ECO:0007669"/>
    <property type="project" value="InterPro"/>
</dbReference>
<dbReference type="AlphaFoldDB" id="A0A8H7R6D7"/>
<organism evidence="6 7">
    <name type="scientific">Mucor saturninus</name>
    <dbReference type="NCBI Taxonomy" id="64648"/>
    <lineage>
        <taxon>Eukaryota</taxon>
        <taxon>Fungi</taxon>
        <taxon>Fungi incertae sedis</taxon>
        <taxon>Mucoromycota</taxon>
        <taxon>Mucoromycotina</taxon>
        <taxon>Mucoromycetes</taxon>
        <taxon>Mucorales</taxon>
        <taxon>Mucorineae</taxon>
        <taxon>Mucoraceae</taxon>
        <taxon>Mucor</taxon>
    </lineage>
</organism>
<evidence type="ECO:0000256" key="3">
    <source>
        <dbReference type="ARBA" id="ARBA00023004"/>
    </source>
</evidence>
<comment type="cofactor">
    <cofactor evidence="4">
        <name>heme</name>
        <dbReference type="ChEBI" id="CHEBI:30413"/>
    </cofactor>
</comment>
<evidence type="ECO:0000256" key="4">
    <source>
        <dbReference type="PIRSR" id="PIRSR602401-1"/>
    </source>
</evidence>
<dbReference type="OrthoDB" id="1103324at2759"/>
<sequence length="533" mass="60378">MEYYNLLLKKIEQIEKPEKYGPVLGAIAATGLAAYVVKRVLSKSKNDKFAKGLEAIPTPRGAIPYLGHIPYLGEMPAHKITKWHQELGPIIRVKMGVQDWIFVSEPQVAHELFATQGAVTSGRPYITFGNGISGEGDRGIVFTDYGKKWKNARTAILNILSPKSVAGFDTVLQREADNCIHHLLEQTDLHGSVNPLMFMRCSSINVILAAGYGLKGVSSPEDPRFKEIIEVVELGLHYTSVVGDFVSYFPILSFLDVIFKSEQKMRDFLRDLSNPLFNKLLKQARESEQDSLVKKLDLIKDEYEIDERNLRVIMSEVLIAGGDTVSITTSWTFAILVHHPDVQKKLADEVDAFITKHQRTPNFEDRAEFPYYNAVQKEAMRYRPPVYFGVPRKSNSDVVYKNYIIPEGATMVTNIHTLHNDPNTFPEPDKFMPERFMNDTRSMYTSGNGNVNDRDHFVFGWGRRICPGIYLAENELFNSITRVMAQTRIEPLIGPNGEKIYPDLNDFKDGGSVLLPAPFKIRFVRREDRVVIG</sequence>
<dbReference type="InterPro" id="IPR001128">
    <property type="entry name" value="Cyt_P450"/>
</dbReference>
<dbReference type="PRINTS" id="PR00463">
    <property type="entry name" value="EP450I"/>
</dbReference>
<gene>
    <name evidence="6" type="ORF">INT47_002647</name>
</gene>
<dbReference type="GO" id="GO:0004497">
    <property type="term" value="F:monooxygenase activity"/>
    <property type="evidence" value="ECO:0007669"/>
    <property type="project" value="UniProtKB-KW"/>
</dbReference>
<dbReference type="InterPro" id="IPR002401">
    <property type="entry name" value="Cyt_P450_E_grp-I"/>
</dbReference>
<protein>
    <recommendedName>
        <fullName evidence="8">Cytochrome P450</fullName>
    </recommendedName>
</protein>
<dbReference type="InterPro" id="IPR017972">
    <property type="entry name" value="Cyt_P450_CS"/>
</dbReference>
<comment type="caution">
    <text evidence="6">The sequence shown here is derived from an EMBL/GenBank/DDBJ whole genome shotgun (WGS) entry which is preliminary data.</text>
</comment>
<keyword evidence="1 4" id="KW-0479">Metal-binding</keyword>
<evidence type="ECO:0000313" key="6">
    <source>
        <dbReference type="EMBL" id="KAG2205023.1"/>
    </source>
</evidence>
<evidence type="ECO:0008006" key="8">
    <source>
        <dbReference type="Google" id="ProtNLM"/>
    </source>
</evidence>
<feature type="binding site" description="axial binding residue" evidence="4">
    <location>
        <position position="466"/>
    </location>
    <ligand>
        <name>heme</name>
        <dbReference type="ChEBI" id="CHEBI:30413"/>
    </ligand>
    <ligandPart>
        <name>Fe</name>
        <dbReference type="ChEBI" id="CHEBI:18248"/>
    </ligandPart>
</feature>
<dbReference type="Gene3D" id="1.10.630.10">
    <property type="entry name" value="Cytochrome P450"/>
    <property type="match status" value="1"/>
</dbReference>
<dbReference type="InterPro" id="IPR050364">
    <property type="entry name" value="Cytochrome_P450_fung"/>
</dbReference>